<protein>
    <submittedName>
        <fullName evidence="2">Uncharacterized protein</fullName>
    </submittedName>
</protein>
<name>A0A9Q0KHY2_9MAGN</name>
<feature type="region of interest" description="Disordered" evidence="1">
    <location>
        <begin position="1"/>
        <end position="33"/>
    </location>
</feature>
<reference evidence="2" key="1">
    <citation type="journal article" date="2023" name="Plant J.">
        <title>The genome of the king protea, Protea cynaroides.</title>
        <authorList>
            <person name="Chang J."/>
            <person name="Duong T.A."/>
            <person name="Schoeman C."/>
            <person name="Ma X."/>
            <person name="Roodt D."/>
            <person name="Barker N."/>
            <person name="Li Z."/>
            <person name="Van de Peer Y."/>
            <person name="Mizrachi E."/>
        </authorList>
    </citation>
    <scope>NUCLEOTIDE SEQUENCE</scope>
    <source>
        <tissue evidence="2">Young leaves</tissue>
    </source>
</reference>
<comment type="caution">
    <text evidence="2">The sequence shown here is derived from an EMBL/GenBank/DDBJ whole genome shotgun (WGS) entry which is preliminary data.</text>
</comment>
<keyword evidence="3" id="KW-1185">Reference proteome</keyword>
<evidence type="ECO:0000313" key="3">
    <source>
        <dbReference type="Proteomes" id="UP001141806"/>
    </source>
</evidence>
<dbReference type="OrthoDB" id="10626521at2759"/>
<evidence type="ECO:0000256" key="1">
    <source>
        <dbReference type="SAM" id="MobiDB-lite"/>
    </source>
</evidence>
<proteinExistence type="predicted"/>
<evidence type="ECO:0000313" key="2">
    <source>
        <dbReference type="EMBL" id="KAJ4970804.1"/>
    </source>
</evidence>
<dbReference type="Proteomes" id="UP001141806">
    <property type="component" value="Unassembled WGS sequence"/>
</dbReference>
<accession>A0A9Q0KHY2</accession>
<dbReference type="EMBL" id="JAMYWD010000005">
    <property type="protein sequence ID" value="KAJ4970804.1"/>
    <property type="molecule type" value="Genomic_DNA"/>
</dbReference>
<gene>
    <name evidence="2" type="ORF">NE237_003903</name>
</gene>
<organism evidence="2 3">
    <name type="scientific">Protea cynaroides</name>
    <dbReference type="NCBI Taxonomy" id="273540"/>
    <lineage>
        <taxon>Eukaryota</taxon>
        <taxon>Viridiplantae</taxon>
        <taxon>Streptophyta</taxon>
        <taxon>Embryophyta</taxon>
        <taxon>Tracheophyta</taxon>
        <taxon>Spermatophyta</taxon>
        <taxon>Magnoliopsida</taxon>
        <taxon>Proteales</taxon>
        <taxon>Proteaceae</taxon>
        <taxon>Protea</taxon>
    </lineage>
</organism>
<dbReference type="AlphaFoldDB" id="A0A9Q0KHY2"/>
<sequence length="200" mass="22612">MREENSPLAKEKEKGKGRREGEGKKEKGRRRYSPVKVVRTSSATLRNEEIVGSDIYMVRVGFGRLPSNTPIKTRLRGFCNIDGVQVVDLGLIKGYIWMHSIVMYLHRFDIRSSDLTERAFVFGVATFVQPRTIYLPGFSIASVGGGLINLRGSINPKLEDWEIRSSTYYTKWSKRLDVSNTNAKSLSNYQTLPQFATKAG</sequence>
<feature type="compositionally biased region" description="Basic and acidic residues" evidence="1">
    <location>
        <begin position="1"/>
        <end position="25"/>
    </location>
</feature>